<feature type="region of interest" description="Disordered" evidence="1">
    <location>
        <begin position="1"/>
        <end position="45"/>
    </location>
</feature>
<evidence type="ECO:0000313" key="2">
    <source>
        <dbReference type="EMBL" id="MCI59366.1"/>
    </source>
</evidence>
<protein>
    <submittedName>
        <fullName evidence="2">Uncharacterized protein</fullName>
    </submittedName>
</protein>
<organism evidence="2 3">
    <name type="scientific">Trifolium medium</name>
    <dbReference type="NCBI Taxonomy" id="97028"/>
    <lineage>
        <taxon>Eukaryota</taxon>
        <taxon>Viridiplantae</taxon>
        <taxon>Streptophyta</taxon>
        <taxon>Embryophyta</taxon>
        <taxon>Tracheophyta</taxon>
        <taxon>Spermatophyta</taxon>
        <taxon>Magnoliopsida</taxon>
        <taxon>eudicotyledons</taxon>
        <taxon>Gunneridae</taxon>
        <taxon>Pentapetalae</taxon>
        <taxon>rosids</taxon>
        <taxon>fabids</taxon>
        <taxon>Fabales</taxon>
        <taxon>Fabaceae</taxon>
        <taxon>Papilionoideae</taxon>
        <taxon>50 kb inversion clade</taxon>
        <taxon>NPAAA clade</taxon>
        <taxon>Hologalegina</taxon>
        <taxon>IRL clade</taxon>
        <taxon>Trifolieae</taxon>
        <taxon>Trifolium</taxon>
    </lineage>
</organism>
<evidence type="ECO:0000313" key="3">
    <source>
        <dbReference type="Proteomes" id="UP000265520"/>
    </source>
</evidence>
<sequence length="45" mass="4807">MSKADKHHKLSNLGPGQAATAIYQDIGPAKRNREVKPDTPLASPP</sequence>
<keyword evidence="3" id="KW-1185">Reference proteome</keyword>
<accession>A0A392TGY1</accession>
<dbReference type="Proteomes" id="UP000265520">
    <property type="component" value="Unassembled WGS sequence"/>
</dbReference>
<comment type="caution">
    <text evidence="2">The sequence shown here is derived from an EMBL/GenBank/DDBJ whole genome shotgun (WGS) entry which is preliminary data.</text>
</comment>
<reference evidence="2 3" key="1">
    <citation type="journal article" date="2018" name="Front. Plant Sci.">
        <title>Red Clover (Trifolium pratense) and Zigzag Clover (T. medium) - A Picture of Genomic Similarities and Differences.</title>
        <authorList>
            <person name="Dluhosova J."/>
            <person name="Istvanek J."/>
            <person name="Nedelnik J."/>
            <person name="Repkova J."/>
        </authorList>
    </citation>
    <scope>NUCLEOTIDE SEQUENCE [LARGE SCALE GENOMIC DNA]</scope>
    <source>
        <strain evidence="3">cv. 10/8</strain>
        <tissue evidence="2">Leaf</tissue>
    </source>
</reference>
<dbReference type="AlphaFoldDB" id="A0A392TGY1"/>
<dbReference type="EMBL" id="LXQA010562159">
    <property type="protein sequence ID" value="MCI59366.1"/>
    <property type="molecule type" value="Genomic_DNA"/>
</dbReference>
<name>A0A392TGY1_9FABA</name>
<feature type="compositionally biased region" description="Basic residues" evidence="1">
    <location>
        <begin position="1"/>
        <end position="10"/>
    </location>
</feature>
<evidence type="ECO:0000256" key="1">
    <source>
        <dbReference type="SAM" id="MobiDB-lite"/>
    </source>
</evidence>
<proteinExistence type="predicted"/>
<feature type="non-terminal residue" evidence="2">
    <location>
        <position position="45"/>
    </location>
</feature>